<dbReference type="Pfam" id="PF13560">
    <property type="entry name" value="HTH_31"/>
    <property type="match status" value="1"/>
</dbReference>
<dbReference type="AlphaFoldDB" id="A0A3N2ASM5"/>
<sequence length="71" mass="7027">MVCRMTVESHIGATLAALRTRADLSQAELALLAGAPLATVVGVESGAMEPPAGLVARLTAAIAIGLRGSTG</sequence>
<dbReference type="SUPFAM" id="SSF47413">
    <property type="entry name" value="lambda repressor-like DNA-binding domains"/>
    <property type="match status" value="1"/>
</dbReference>
<dbReference type="Proteomes" id="UP000275456">
    <property type="component" value="Unassembled WGS sequence"/>
</dbReference>
<comment type="caution">
    <text evidence="2">The sequence shown here is derived from an EMBL/GenBank/DDBJ whole genome shotgun (WGS) entry which is preliminary data.</text>
</comment>
<name>A0A3N2ASM5_9MICO</name>
<gene>
    <name evidence="2" type="ORF">EDD26_1416</name>
</gene>
<proteinExistence type="predicted"/>
<dbReference type="SMART" id="SM00530">
    <property type="entry name" value="HTH_XRE"/>
    <property type="match status" value="1"/>
</dbReference>
<dbReference type="InterPro" id="IPR010982">
    <property type="entry name" value="Lambda_DNA-bd_dom_sf"/>
</dbReference>
<keyword evidence="3" id="KW-1185">Reference proteome</keyword>
<organism evidence="2 3">
    <name type="scientific">Agrococcus jenensis</name>
    <dbReference type="NCBI Taxonomy" id="46353"/>
    <lineage>
        <taxon>Bacteria</taxon>
        <taxon>Bacillati</taxon>
        <taxon>Actinomycetota</taxon>
        <taxon>Actinomycetes</taxon>
        <taxon>Micrococcales</taxon>
        <taxon>Microbacteriaceae</taxon>
        <taxon>Agrococcus</taxon>
    </lineage>
</organism>
<dbReference type="Gene3D" id="1.10.260.40">
    <property type="entry name" value="lambda repressor-like DNA-binding domains"/>
    <property type="match status" value="1"/>
</dbReference>
<reference evidence="2 3" key="1">
    <citation type="submission" date="2018-11" db="EMBL/GenBank/DDBJ databases">
        <title>Sequencing the genomes of 1000 actinobacteria strains.</title>
        <authorList>
            <person name="Klenk H.-P."/>
        </authorList>
    </citation>
    <scope>NUCLEOTIDE SEQUENCE [LARGE SCALE GENOMIC DNA]</scope>
    <source>
        <strain evidence="2 3">DSM 9580</strain>
    </source>
</reference>
<dbReference type="InterPro" id="IPR001387">
    <property type="entry name" value="Cro/C1-type_HTH"/>
</dbReference>
<evidence type="ECO:0000313" key="3">
    <source>
        <dbReference type="Proteomes" id="UP000275456"/>
    </source>
</evidence>
<dbReference type="GO" id="GO:0003677">
    <property type="term" value="F:DNA binding"/>
    <property type="evidence" value="ECO:0007669"/>
    <property type="project" value="InterPro"/>
</dbReference>
<evidence type="ECO:0000313" key="2">
    <source>
        <dbReference type="EMBL" id="ROR66041.1"/>
    </source>
</evidence>
<accession>A0A3N2ASM5</accession>
<evidence type="ECO:0000259" key="1">
    <source>
        <dbReference type="PROSITE" id="PS50943"/>
    </source>
</evidence>
<protein>
    <submittedName>
        <fullName evidence="2">Helix-turn-helix protein</fullName>
    </submittedName>
</protein>
<feature type="domain" description="HTH cro/C1-type" evidence="1">
    <location>
        <begin position="15"/>
        <end position="58"/>
    </location>
</feature>
<dbReference type="PROSITE" id="PS50943">
    <property type="entry name" value="HTH_CROC1"/>
    <property type="match status" value="1"/>
</dbReference>
<dbReference type="EMBL" id="RKHJ01000001">
    <property type="protein sequence ID" value="ROR66041.1"/>
    <property type="molecule type" value="Genomic_DNA"/>
</dbReference>